<dbReference type="RefSeq" id="WP_069295546.1">
    <property type="nucleotide sequence ID" value="NZ_MCRI01000007.1"/>
</dbReference>
<proteinExistence type="inferred from homology"/>
<keyword evidence="3" id="KW-1185">Reference proteome</keyword>
<evidence type="ECO:0000313" key="3">
    <source>
        <dbReference type="Proteomes" id="UP000094379"/>
    </source>
</evidence>
<sequence length="256" mass="29379">MLTVISPAKTLDFETASHTDKHTEPRFLEQSQQLINQLKKLSSQEIANLMKISDKLAGLNMARFQQWQTPFTEENAKQAILAFKGDVYTGLDAETLDEKGLEFAQQHLRILSGLYGVLRPLDLMQPYRLEMGTPFQNAAGRDLYSFWGDQIQTALEAESALSDGVLINLASNEYFKAVNAKKLKATIITPVFKDWKNGQYKMISFYAKKARGLMSRYIIDQQINSPEKLKQFDSEGYRYSEEMSQKNDWVFIRDHD</sequence>
<gene>
    <name evidence="2" type="ORF">A9E74_01031</name>
</gene>
<dbReference type="GO" id="GO:0033194">
    <property type="term" value="P:response to hydroperoxide"/>
    <property type="evidence" value="ECO:0007669"/>
    <property type="project" value="TreeGrafter"/>
</dbReference>
<dbReference type="HAMAP" id="MF_00652">
    <property type="entry name" value="UPF0246"/>
    <property type="match status" value="1"/>
</dbReference>
<dbReference type="NCBIfam" id="NF002543">
    <property type="entry name" value="PRK02101.1-4"/>
    <property type="match status" value="1"/>
</dbReference>
<dbReference type="STRING" id="291169.A9E74_01031"/>
<dbReference type="Proteomes" id="UP000094379">
    <property type="component" value="Unassembled WGS sequence"/>
</dbReference>
<dbReference type="GO" id="GO:0005829">
    <property type="term" value="C:cytosol"/>
    <property type="evidence" value="ECO:0007669"/>
    <property type="project" value="TreeGrafter"/>
</dbReference>
<evidence type="ECO:0000313" key="2">
    <source>
        <dbReference type="EMBL" id="ODN67304.1"/>
    </source>
</evidence>
<dbReference type="EMBL" id="MCRI01000007">
    <property type="protein sequence ID" value="ODN67304.1"/>
    <property type="molecule type" value="Genomic_DNA"/>
</dbReference>
<dbReference type="AlphaFoldDB" id="A0A1E3GTG5"/>
<comment type="similarity">
    <text evidence="1">Belongs to the UPF0246 family.</text>
</comment>
<protein>
    <recommendedName>
        <fullName evidence="1">UPF0246 protein A9E74_01031</fullName>
    </recommendedName>
</protein>
<dbReference type="PATRIC" id="fig|291169.3.peg.1038"/>
<accession>A0A1E3GTG5</accession>
<dbReference type="PANTHER" id="PTHR30283:SF4">
    <property type="entry name" value="PEROXIDE STRESS RESISTANCE PROTEIN YAAA"/>
    <property type="match status" value="1"/>
</dbReference>
<name>A0A1E3GTG5_9GAMM</name>
<dbReference type="InterPro" id="IPR005583">
    <property type="entry name" value="YaaA"/>
</dbReference>
<reference evidence="2 3" key="1">
    <citation type="submission" date="2016-07" db="EMBL/GenBank/DDBJ databases">
        <title>Draft Genome Sequence of Methylophaga muralis Bur 1.</title>
        <authorList>
            <person name="Vasilenko O.V."/>
            <person name="Doronina N.V."/>
            <person name="Shmareva M.N."/>
            <person name="Tarlachkov S.V."/>
            <person name="Mustakhimov I."/>
            <person name="Trotsenko Y.A."/>
        </authorList>
    </citation>
    <scope>NUCLEOTIDE SEQUENCE [LARGE SCALE GENOMIC DNA]</scope>
    <source>
        <strain evidence="2 3">Bur 1</strain>
    </source>
</reference>
<comment type="caution">
    <text evidence="2">The sequence shown here is derived from an EMBL/GenBank/DDBJ whole genome shotgun (WGS) entry which is preliminary data.</text>
</comment>
<dbReference type="NCBIfam" id="NF002542">
    <property type="entry name" value="PRK02101.1-3"/>
    <property type="match status" value="1"/>
</dbReference>
<dbReference type="NCBIfam" id="NF002541">
    <property type="entry name" value="PRK02101.1-1"/>
    <property type="match status" value="1"/>
</dbReference>
<dbReference type="PANTHER" id="PTHR30283">
    <property type="entry name" value="PEROXIDE STRESS RESPONSE PROTEIN YAAA"/>
    <property type="match status" value="1"/>
</dbReference>
<dbReference type="Pfam" id="PF03883">
    <property type="entry name" value="H2O2_YaaD"/>
    <property type="match status" value="1"/>
</dbReference>
<evidence type="ECO:0000256" key="1">
    <source>
        <dbReference type="HAMAP-Rule" id="MF_00652"/>
    </source>
</evidence>
<organism evidence="2 3">
    <name type="scientific">Methylophaga muralis</name>
    <dbReference type="NCBI Taxonomy" id="291169"/>
    <lineage>
        <taxon>Bacteria</taxon>
        <taxon>Pseudomonadati</taxon>
        <taxon>Pseudomonadota</taxon>
        <taxon>Gammaproteobacteria</taxon>
        <taxon>Thiotrichales</taxon>
        <taxon>Piscirickettsiaceae</taxon>
        <taxon>Methylophaga</taxon>
    </lineage>
</organism>